<dbReference type="InParanoid" id="A0A6J2RLP7"/>
<proteinExistence type="predicted"/>
<sequence>MKGIRGISQLSRRFHVAARTSQSLAQPLAGLKLSPGASHSFQDAHVTRLPSGLVIASLENYSPVSKIGVFVKAGCRYETPDNQGVTHLLRLASCLTTKGASSFKICHGVEAVGGSMSVTSSRENMIYTVDCLRDDIDTVMEFLINVTTAPEFRAWEVKDLTPRVKRDRALAEHSAQIGIIEALHEAAYKNALSNSLYCPQHMVGNIQSEHLHQFVQNNFTSARMALVGLGVDHEVLTQVGEQFLNIRSGAGTTGATAQYRGGEVRLPGISSLVHSAVVSQSAAAGTSEALAFSVLQHLLGAGLHVKRGSCASNKLVQGVSKVTADPFDVSAFNSSYSDSGLFGVYTISQPAAAGGVIKAALAEVKSVADGDVTAADLTRAKAQLKGQFLMSLETSEGFLEAMGSQALAEGSYSSAEEVSKNIDNVSLTDVSNAAKTFVTGKKTMASSGNLINTPFLDEI</sequence>
<dbReference type="OrthoDB" id="6369905at2759"/>
<dbReference type="Proteomes" id="UP000504630">
    <property type="component" value="Chromosome 19"/>
</dbReference>
<protein>
    <submittedName>
        <fullName evidence="4">Cytochrome b-c1 complex subunit 2, mitochondrial isoform X1</fullName>
    </submittedName>
</protein>
<evidence type="ECO:0000313" key="4">
    <source>
        <dbReference type="RefSeq" id="XP_029311848.1"/>
    </source>
</evidence>
<dbReference type="InterPro" id="IPR011765">
    <property type="entry name" value="Pept_M16_N"/>
</dbReference>
<dbReference type="Pfam" id="PF05193">
    <property type="entry name" value="Peptidase_M16_C"/>
    <property type="match status" value="1"/>
</dbReference>
<feature type="domain" description="Peptidase M16 N-terminal" evidence="1">
    <location>
        <begin position="55"/>
        <end position="200"/>
    </location>
</feature>
<organism evidence="3 4">
    <name type="scientific">Cottoperca gobio</name>
    <name type="common">Frogmouth</name>
    <name type="synonym">Aphritis gobio</name>
    <dbReference type="NCBI Taxonomy" id="56716"/>
    <lineage>
        <taxon>Eukaryota</taxon>
        <taxon>Metazoa</taxon>
        <taxon>Chordata</taxon>
        <taxon>Craniata</taxon>
        <taxon>Vertebrata</taxon>
        <taxon>Euteleostomi</taxon>
        <taxon>Actinopterygii</taxon>
        <taxon>Neopterygii</taxon>
        <taxon>Teleostei</taxon>
        <taxon>Neoteleostei</taxon>
        <taxon>Acanthomorphata</taxon>
        <taxon>Eupercaria</taxon>
        <taxon>Perciformes</taxon>
        <taxon>Notothenioidei</taxon>
        <taxon>Bovichtidae</taxon>
        <taxon>Cottoperca</taxon>
    </lineage>
</organism>
<dbReference type="InterPro" id="IPR007863">
    <property type="entry name" value="Peptidase_M16_C"/>
</dbReference>
<dbReference type="GO" id="GO:0046872">
    <property type="term" value="F:metal ion binding"/>
    <property type="evidence" value="ECO:0007669"/>
    <property type="project" value="InterPro"/>
</dbReference>
<keyword evidence="3" id="KW-1185">Reference proteome</keyword>
<dbReference type="CTD" id="322549"/>
<dbReference type="KEGG" id="cgob:115024445"/>
<gene>
    <name evidence="4" type="primary">uqcrc2b</name>
</gene>
<reference evidence="4" key="1">
    <citation type="submission" date="2025-08" db="UniProtKB">
        <authorList>
            <consortium name="RefSeq"/>
        </authorList>
    </citation>
    <scope>IDENTIFICATION</scope>
</reference>
<feature type="domain" description="Peptidase M16 C-terminal" evidence="2">
    <location>
        <begin position="205"/>
        <end position="384"/>
    </location>
</feature>
<dbReference type="FunFam" id="3.30.830.10:FF:000018">
    <property type="entry name" value="Cytochrome b-c1 complex subunit 2, mitochondrial"/>
    <property type="match status" value="1"/>
</dbReference>
<dbReference type="Gene3D" id="3.30.830.10">
    <property type="entry name" value="Metalloenzyme, LuxS/M16 peptidase-like"/>
    <property type="match status" value="2"/>
</dbReference>
<dbReference type="RefSeq" id="XP_029311848.1">
    <property type="nucleotide sequence ID" value="XM_029455988.1"/>
</dbReference>
<dbReference type="GeneID" id="115024445"/>
<dbReference type="InterPro" id="IPR011249">
    <property type="entry name" value="Metalloenz_LuxS/M16"/>
</dbReference>
<dbReference type="GO" id="GO:0005739">
    <property type="term" value="C:mitochondrion"/>
    <property type="evidence" value="ECO:0007669"/>
    <property type="project" value="TreeGrafter"/>
</dbReference>
<dbReference type="FunCoup" id="A0A6J2RLP7">
    <property type="interactions" value="873"/>
</dbReference>
<dbReference type="AlphaFoldDB" id="A0A6J2RLP7"/>
<dbReference type="PANTHER" id="PTHR11851:SF226">
    <property type="entry name" value="CYTOCHROME B-C1 COMPLEX SUBUNIT 2, MITOCHONDRIAL"/>
    <property type="match status" value="1"/>
</dbReference>
<dbReference type="SUPFAM" id="SSF63411">
    <property type="entry name" value="LuxS/MPP-like metallohydrolase"/>
    <property type="match status" value="2"/>
</dbReference>
<dbReference type="FunFam" id="3.30.830.10:FF:000039">
    <property type="entry name" value="Ubiquinol-cytochrome c reductase core subunit 2"/>
    <property type="match status" value="1"/>
</dbReference>
<evidence type="ECO:0000313" key="3">
    <source>
        <dbReference type="Proteomes" id="UP000504630"/>
    </source>
</evidence>
<accession>A0A6J2RLP7</accession>
<dbReference type="PANTHER" id="PTHR11851">
    <property type="entry name" value="METALLOPROTEASE"/>
    <property type="match status" value="1"/>
</dbReference>
<evidence type="ECO:0000259" key="2">
    <source>
        <dbReference type="Pfam" id="PF05193"/>
    </source>
</evidence>
<evidence type="ECO:0000259" key="1">
    <source>
        <dbReference type="Pfam" id="PF00675"/>
    </source>
</evidence>
<dbReference type="InterPro" id="IPR050361">
    <property type="entry name" value="MPP/UQCRC_Complex"/>
</dbReference>
<dbReference type="Pfam" id="PF00675">
    <property type="entry name" value="Peptidase_M16"/>
    <property type="match status" value="1"/>
</dbReference>
<name>A0A6J2RLP7_COTGO</name>